<feature type="domain" description="Cyclodeaminase/cyclohydrolase" evidence="1">
    <location>
        <begin position="9"/>
        <end position="187"/>
    </location>
</feature>
<reference evidence="2 3" key="1">
    <citation type="submission" date="2021-03" db="EMBL/GenBank/DDBJ databases">
        <title>Genomic Encyclopedia of Type Strains, Phase IV (KMG-IV): sequencing the most valuable type-strain genomes for metagenomic binning, comparative biology and taxonomic classification.</title>
        <authorList>
            <person name="Goeker M."/>
        </authorList>
    </citation>
    <scope>NUCLEOTIDE SEQUENCE [LARGE SCALE GENOMIC DNA]</scope>
    <source>
        <strain evidence="2 3">DSM 27512</strain>
    </source>
</reference>
<dbReference type="SUPFAM" id="SSF101262">
    <property type="entry name" value="Methenyltetrahydrofolate cyclohydrolase-like"/>
    <property type="match status" value="1"/>
</dbReference>
<keyword evidence="3" id="KW-1185">Reference proteome</keyword>
<dbReference type="Pfam" id="PF04961">
    <property type="entry name" value="FTCD_C"/>
    <property type="match status" value="1"/>
</dbReference>
<protein>
    <submittedName>
        <fullName evidence="2">Formiminotetrahydrofolate cyclodeaminase</fullName>
    </submittedName>
</protein>
<dbReference type="Gene3D" id="1.20.120.680">
    <property type="entry name" value="Formiminotetrahydrofolate cyclodeaminase monomer, up-and-down helical bundle"/>
    <property type="match status" value="1"/>
</dbReference>
<dbReference type="InterPro" id="IPR007044">
    <property type="entry name" value="Cyclodeamin/CycHdrlase"/>
</dbReference>
<dbReference type="InterPro" id="IPR036178">
    <property type="entry name" value="Formintransfe-cycloase-like_sf"/>
</dbReference>
<comment type="caution">
    <text evidence="2">The sequence shown here is derived from an EMBL/GenBank/DDBJ whole genome shotgun (WGS) entry which is preliminary data.</text>
</comment>
<evidence type="ECO:0000313" key="2">
    <source>
        <dbReference type="EMBL" id="MBP2027035.1"/>
    </source>
</evidence>
<evidence type="ECO:0000259" key="1">
    <source>
        <dbReference type="Pfam" id="PF04961"/>
    </source>
</evidence>
<organism evidence="2 3">
    <name type="scientific">Acetoanaerobium pronyense</name>
    <dbReference type="NCBI Taxonomy" id="1482736"/>
    <lineage>
        <taxon>Bacteria</taxon>
        <taxon>Bacillati</taxon>
        <taxon>Bacillota</taxon>
        <taxon>Clostridia</taxon>
        <taxon>Peptostreptococcales</taxon>
        <taxon>Filifactoraceae</taxon>
        <taxon>Acetoanaerobium</taxon>
    </lineage>
</organism>
<dbReference type="RefSeq" id="WP_209659680.1">
    <property type="nucleotide sequence ID" value="NZ_JAGGLI010000006.1"/>
</dbReference>
<accession>A0ABS4KGZ8</accession>
<name>A0ABS4KGZ8_9FIRM</name>
<proteinExistence type="predicted"/>
<sequence>MELKEYSLFDFIENLSSKSPAPGGGGSAALSGAQGMALAAMVCNLTIGKKKYIEFDAELKNILEKSILMQGRFLDLIEEDKNNFIPLSNAYGLPSETEEEKNIKLTYMEEALKTACKTPYEVVELAYEGILHHQRLLNISSKLVISDVGVGVQNLRTAILAGQMNILINTKLMKDRVHAQDMENHISELVQKGIKIADEISINVLERMK</sequence>
<evidence type="ECO:0000313" key="3">
    <source>
        <dbReference type="Proteomes" id="UP001314903"/>
    </source>
</evidence>
<dbReference type="EMBL" id="JAGGLI010000006">
    <property type="protein sequence ID" value="MBP2027035.1"/>
    <property type="molecule type" value="Genomic_DNA"/>
</dbReference>
<gene>
    <name evidence="2" type="ORF">J2Z35_000827</name>
</gene>
<dbReference type="Proteomes" id="UP001314903">
    <property type="component" value="Unassembled WGS sequence"/>
</dbReference>